<feature type="domain" description="Phosphoribosyltransferase" evidence="2">
    <location>
        <begin position="200"/>
        <end position="236"/>
    </location>
</feature>
<dbReference type="InterPro" id="IPR029057">
    <property type="entry name" value="PRTase-like"/>
</dbReference>
<dbReference type="Proteomes" id="UP001364472">
    <property type="component" value="Unassembled WGS sequence"/>
</dbReference>
<proteinExistence type="inferred from homology"/>
<name>A0AAW9R3G0_9GAMM</name>
<gene>
    <name evidence="4" type="ORF">WB794_09595</name>
</gene>
<sequence>MSVNRLPVIVSRLRSSLSFGLLPARCLICGARAGSRDLCHACAAALALNEPACPRCALPLEAAAPACGACLADPPAFALAAAAWRYEAAIAQLVPRFKFHRDLACGRVLGELAARRLAQWPGWVGAERVVPVPLHHTRLGQRGYNQALELARCLAAPHALPVDGYSMRRSRATPAQTTLDAAARRRNLRGAFQAAPQAGIVVLVDDVITTGATLDEAARVLLRAGAREVRAVAIARVP</sequence>
<dbReference type="CDD" id="cd06223">
    <property type="entry name" value="PRTases_typeI"/>
    <property type="match status" value="1"/>
</dbReference>
<evidence type="ECO:0000259" key="2">
    <source>
        <dbReference type="Pfam" id="PF00156"/>
    </source>
</evidence>
<dbReference type="EMBL" id="JBBDHC010000013">
    <property type="protein sequence ID" value="MEJ1249923.1"/>
    <property type="molecule type" value="Genomic_DNA"/>
</dbReference>
<keyword evidence="5" id="KW-1185">Reference proteome</keyword>
<dbReference type="InterPro" id="IPR051910">
    <property type="entry name" value="ComF/GntX_DNA_util-trans"/>
</dbReference>
<evidence type="ECO:0000259" key="3">
    <source>
        <dbReference type="Pfam" id="PF18912"/>
    </source>
</evidence>
<organism evidence="4 5">
    <name type="scientific">Denitratimonas tolerans</name>
    <dbReference type="NCBI Taxonomy" id="1338420"/>
    <lineage>
        <taxon>Bacteria</taxon>
        <taxon>Pseudomonadati</taxon>
        <taxon>Pseudomonadota</taxon>
        <taxon>Gammaproteobacteria</taxon>
        <taxon>Lysobacterales</taxon>
        <taxon>Lysobacteraceae</taxon>
        <taxon>Denitratimonas</taxon>
    </lineage>
</organism>
<dbReference type="InterPro" id="IPR000836">
    <property type="entry name" value="PRTase_dom"/>
</dbReference>
<dbReference type="PANTHER" id="PTHR47505:SF1">
    <property type="entry name" value="DNA UTILIZATION PROTEIN YHGH"/>
    <property type="match status" value="1"/>
</dbReference>
<dbReference type="Gene3D" id="3.40.50.2020">
    <property type="match status" value="1"/>
</dbReference>
<dbReference type="InterPro" id="IPR044005">
    <property type="entry name" value="DZR_2"/>
</dbReference>
<dbReference type="PANTHER" id="PTHR47505">
    <property type="entry name" value="DNA UTILIZATION PROTEIN YHGH"/>
    <property type="match status" value="1"/>
</dbReference>
<protein>
    <submittedName>
        <fullName evidence="4">ComF family protein</fullName>
    </submittedName>
</protein>
<dbReference type="Pfam" id="PF00156">
    <property type="entry name" value="Pribosyltran"/>
    <property type="match status" value="1"/>
</dbReference>
<evidence type="ECO:0000313" key="5">
    <source>
        <dbReference type="Proteomes" id="UP001364472"/>
    </source>
</evidence>
<feature type="domain" description="Double zinc ribbon" evidence="3">
    <location>
        <begin position="21"/>
        <end position="71"/>
    </location>
</feature>
<dbReference type="SUPFAM" id="SSF53271">
    <property type="entry name" value="PRTase-like"/>
    <property type="match status" value="1"/>
</dbReference>
<evidence type="ECO:0000256" key="1">
    <source>
        <dbReference type="ARBA" id="ARBA00008007"/>
    </source>
</evidence>
<dbReference type="RefSeq" id="WP_337335642.1">
    <property type="nucleotide sequence ID" value="NZ_JBBDHC010000013.1"/>
</dbReference>
<dbReference type="AlphaFoldDB" id="A0AAW9R3G0"/>
<dbReference type="Pfam" id="PF18912">
    <property type="entry name" value="DZR_2"/>
    <property type="match status" value="1"/>
</dbReference>
<accession>A0AAW9R3G0</accession>
<evidence type="ECO:0000313" key="4">
    <source>
        <dbReference type="EMBL" id="MEJ1249923.1"/>
    </source>
</evidence>
<reference evidence="4 5" key="1">
    <citation type="journal article" date="2016" name="Antonie Van Leeuwenhoek">
        <title>Denitratimonas tolerans gen. nov., sp. nov., a denitrifying bacterium isolated from a bioreactor for tannery wastewater treatment.</title>
        <authorList>
            <person name="Han S.I."/>
            <person name="Kim J.O."/>
            <person name="Lee Y.R."/>
            <person name="Ekpeghere K.I."/>
            <person name="Koh S.C."/>
            <person name="Whang K.S."/>
        </authorList>
    </citation>
    <scope>NUCLEOTIDE SEQUENCE [LARGE SCALE GENOMIC DNA]</scope>
    <source>
        <strain evidence="4 5">KACC 17565</strain>
    </source>
</reference>
<comment type="similarity">
    <text evidence="1">Belongs to the ComF/GntX family.</text>
</comment>
<comment type="caution">
    <text evidence="4">The sequence shown here is derived from an EMBL/GenBank/DDBJ whole genome shotgun (WGS) entry which is preliminary data.</text>
</comment>